<proteinExistence type="predicted"/>
<reference evidence="1" key="2">
    <citation type="submission" date="2016-06" db="EMBL/GenBank/DDBJ databases">
        <title>The genome of a short-lived fish provides insights into sex chromosome evolution and the genetic control of aging.</title>
        <authorList>
            <person name="Reichwald K."/>
            <person name="Felder M."/>
            <person name="Petzold A."/>
            <person name="Koch P."/>
            <person name="Groth M."/>
            <person name="Platzer M."/>
        </authorList>
    </citation>
    <scope>NUCLEOTIDE SEQUENCE</scope>
    <source>
        <tissue evidence="1">Brain</tissue>
    </source>
</reference>
<sequence>DASWTPPCDRDPTPDKQMKMDGWSYYNVCTFK</sequence>
<dbReference type="EMBL" id="HAEF01005731">
    <property type="protein sequence ID" value="SBR43113.1"/>
    <property type="molecule type" value="Transcribed_RNA"/>
</dbReference>
<feature type="non-terminal residue" evidence="1">
    <location>
        <position position="1"/>
    </location>
</feature>
<accession>A0A1A8LF14</accession>
<name>A0A1A8LF14_9TELE</name>
<organism evidence="1">
    <name type="scientific">Nothobranchius pienaari</name>
    <dbReference type="NCBI Taxonomy" id="704102"/>
    <lineage>
        <taxon>Eukaryota</taxon>
        <taxon>Metazoa</taxon>
        <taxon>Chordata</taxon>
        <taxon>Craniata</taxon>
        <taxon>Vertebrata</taxon>
        <taxon>Euteleostomi</taxon>
        <taxon>Actinopterygii</taxon>
        <taxon>Neopterygii</taxon>
        <taxon>Teleostei</taxon>
        <taxon>Neoteleostei</taxon>
        <taxon>Acanthomorphata</taxon>
        <taxon>Ovalentaria</taxon>
        <taxon>Atherinomorphae</taxon>
        <taxon>Cyprinodontiformes</taxon>
        <taxon>Nothobranchiidae</taxon>
        <taxon>Nothobranchius</taxon>
    </lineage>
</organism>
<protein>
    <submittedName>
        <fullName evidence="1">Uncharacterized protein</fullName>
    </submittedName>
</protein>
<gene>
    <name evidence="1" type="primary">Nfu_g_1_021243</name>
</gene>
<dbReference type="AlphaFoldDB" id="A0A1A8LF14"/>
<reference evidence="1" key="1">
    <citation type="submission" date="2016-05" db="EMBL/GenBank/DDBJ databases">
        <authorList>
            <person name="Lavstsen T."/>
            <person name="Jespersen J.S."/>
        </authorList>
    </citation>
    <scope>NUCLEOTIDE SEQUENCE</scope>
    <source>
        <tissue evidence="1">Brain</tissue>
    </source>
</reference>
<evidence type="ECO:0000313" key="1">
    <source>
        <dbReference type="EMBL" id="SBR43113.1"/>
    </source>
</evidence>